<evidence type="ECO:0000313" key="9">
    <source>
        <dbReference type="EMBL" id="MDX8417221.1"/>
    </source>
</evidence>
<evidence type="ECO:0000256" key="2">
    <source>
        <dbReference type="ARBA" id="ARBA00022448"/>
    </source>
</evidence>
<feature type="transmembrane region" description="Helical" evidence="7">
    <location>
        <begin position="258"/>
        <end position="278"/>
    </location>
</feature>
<evidence type="ECO:0000259" key="8">
    <source>
        <dbReference type="PROSITE" id="PS50850"/>
    </source>
</evidence>
<evidence type="ECO:0000256" key="6">
    <source>
        <dbReference type="SAM" id="MobiDB-lite"/>
    </source>
</evidence>
<feature type="transmembrane region" description="Helical" evidence="7">
    <location>
        <begin position="380"/>
        <end position="398"/>
    </location>
</feature>
<keyword evidence="2" id="KW-0813">Transport</keyword>
<feature type="transmembrane region" description="Helical" evidence="7">
    <location>
        <begin position="165"/>
        <end position="187"/>
    </location>
</feature>
<evidence type="ECO:0000256" key="3">
    <source>
        <dbReference type="ARBA" id="ARBA00022692"/>
    </source>
</evidence>
<dbReference type="InterPro" id="IPR011701">
    <property type="entry name" value="MFS"/>
</dbReference>
<feature type="transmembrane region" description="Helical" evidence="7">
    <location>
        <begin position="315"/>
        <end position="334"/>
    </location>
</feature>
<dbReference type="Gene3D" id="1.20.1250.20">
    <property type="entry name" value="MFS general substrate transporter like domains"/>
    <property type="match status" value="2"/>
</dbReference>
<keyword evidence="4 7" id="KW-1133">Transmembrane helix</keyword>
<feature type="transmembrane region" description="Helical" evidence="7">
    <location>
        <begin position="346"/>
        <end position="368"/>
    </location>
</feature>
<proteinExistence type="predicted"/>
<evidence type="ECO:0000256" key="5">
    <source>
        <dbReference type="ARBA" id="ARBA00023136"/>
    </source>
</evidence>
<keyword evidence="3 7" id="KW-0812">Transmembrane</keyword>
<reference evidence="9 10" key="1">
    <citation type="submission" date="2022-03" db="EMBL/GenBank/DDBJ databases">
        <title>Novel taxa within the pig intestine.</title>
        <authorList>
            <person name="Wylensek D."/>
            <person name="Bishof K."/>
            <person name="Afrizal A."/>
            <person name="Clavel T."/>
        </authorList>
    </citation>
    <scope>NUCLEOTIDE SEQUENCE [LARGE SCALE GENOMIC DNA]</scope>
    <source>
        <strain evidence="9 10">Cla-KB-P134</strain>
    </source>
</reference>
<dbReference type="Pfam" id="PF07690">
    <property type="entry name" value="MFS_1"/>
    <property type="match status" value="1"/>
</dbReference>
<feature type="domain" description="Major facilitator superfamily (MFS) profile" evidence="8">
    <location>
        <begin position="1"/>
        <end position="402"/>
    </location>
</feature>
<evidence type="ECO:0000256" key="7">
    <source>
        <dbReference type="SAM" id="Phobius"/>
    </source>
</evidence>
<dbReference type="SUPFAM" id="SSF103473">
    <property type="entry name" value="MFS general substrate transporter"/>
    <property type="match status" value="1"/>
</dbReference>
<feature type="region of interest" description="Disordered" evidence="6">
    <location>
        <begin position="196"/>
        <end position="215"/>
    </location>
</feature>
<comment type="caution">
    <text evidence="9">The sequence shown here is derived from an EMBL/GenBank/DDBJ whole genome shotgun (WGS) entry which is preliminary data.</text>
</comment>
<dbReference type="InterPro" id="IPR036259">
    <property type="entry name" value="MFS_trans_sf"/>
</dbReference>
<evidence type="ECO:0000313" key="10">
    <source>
        <dbReference type="Proteomes" id="UP001285244"/>
    </source>
</evidence>
<dbReference type="PROSITE" id="PS50850">
    <property type="entry name" value="MFS"/>
    <property type="match status" value="1"/>
</dbReference>
<dbReference type="EMBL" id="JALBUS010000006">
    <property type="protein sequence ID" value="MDX8417221.1"/>
    <property type="molecule type" value="Genomic_DNA"/>
</dbReference>
<comment type="subcellular location">
    <subcellularLocation>
        <location evidence="1">Cell membrane</location>
        <topology evidence="1">Multi-pass membrane protein</topology>
    </subcellularLocation>
</comment>
<dbReference type="PANTHER" id="PTHR23528">
    <property type="match status" value="1"/>
</dbReference>
<evidence type="ECO:0000256" key="4">
    <source>
        <dbReference type="ARBA" id="ARBA00022989"/>
    </source>
</evidence>
<organism evidence="9 10">
    <name type="scientific">Absicoccus intestinalis</name>
    <dbReference type="NCBI Taxonomy" id="2926319"/>
    <lineage>
        <taxon>Bacteria</taxon>
        <taxon>Bacillati</taxon>
        <taxon>Bacillota</taxon>
        <taxon>Erysipelotrichia</taxon>
        <taxon>Erysipelotrichales</taxon>
        <taxon>Erysipelotrichaceae</taxon>
        <taxon>Absicoccus</taxon>
    </lineage>
</organism>
<keyword evidence="5 7" id="KW-0472">Membrane</keyword>
<feature type="transmembrane region" description="Helical" evidence="7">
    <location>
        <begin position="139"/>
        <end position="159"/>
    </location>
</feature>
<feature type="transmembrane region" description="Helical" evidence="7">
    <location>
        <begin position="100"/>
        <end position="118"/>
    </location>
</feature>
<evidence type="ECO:0000256" key="1">
    <source>
        <dbReference type="ARBA" id="ARBA00004651"/>
    </source>
</evidence>
<protein>
    <submittedName>
        <fullName evidence="9">MFS transporter</fullName>
    </submittedName>
</protein>
<feature type="transmembrane region" description="Helical" evidence="7">
    <location>
        <begin position="290"/>
        <end position="309"/>
    </location>
</feature>
<keyword evidence="10" id="KW-1185">Reference proteome</keyword>
<dbReference type="RefSeq" id="WP_320325517.1">
    <property type="nucleotide sequence ID" value="NZ_JALBUS010000006.1"/>
</dbReference>
<feature type="compositionally biased region" description="Basic and acidic residues" evidence="6">
    <location>
        <begin position="201"/>
        <end position="212"/>
    </location>
</feature>
<feature type="transmembrane region" description="Helical" evidence="7">
    <location>
        <begin position="77"/>
        <end position="94"/>
    </location>
</feature>
<dbReference type="InterPro" id="IPR020846">
    <property type="entry name" value="MFS_dom"/>
</dbReference>
<feature type="transmembrane region" description="Helical" evidence="7">
    <location>
        <begin position="7"/>
        <end position="25"/>
    </location>
</feature>
<feature type="transmembrane region" description="Helical" evidence="7">
    <location>
        <begin position="45"/>
        <end position="65"/>
    </location>
</feature>
<dbReference type="PANTHER" id="PTHR23528:SF1">
    <property type="entry name" value="MAJOR FACILITATOR SUPERFAMILY (MFS) PROFILE DOMAIN-CONTAINING PROTEIN"/>
    <property type="match status" value="1"/>
</dbReference>
<accession>A0ABU4WMD5</accession>
<sequence>MRLNTQRTICIGLAFFSICAFWQFYDNEIPKILKNSFGMKETMTGLVMSLDNILALFLLPLFGRWSDHTHTRIGKRMPFILIGNLLACIFLLILGHLSQLGPFLFCLVLLLLAMGIYRSPAVSLMADLTPAPLRSQGNAIINLMGAFGCFCTLVLIKVFLKKNQYGPLILSLVLLMMVSILILFLTVPEKKLIDEMGTQPKTEEEKAKEASKGKKMPKATQRSLIHVLVAVFFWYSAYNAVTTAFSRYAQQVWHLQNGAYADCLMIGTIVAVLSYLPIGHVSQKIGRKSMILFGIGSMALAYGMATIMGTYSQIMMIWFACVGIGWAAINVNSYPMVVEMSQAGDIGLFTGMYYTFSMAAQVFTPIASGFLLEHVGYQTLFPYAFVCMILAAITMLGVHHGDIKKR</sequence>
<name>A0ABU4WMD5_9FIRM</name>
<gene>
    <name evidence="9" type="ORF">MOZ64_05115</name>
</gene>
<dbReference type="Proteomes" id="UP001285244">
    <property type="component" value="Unassembled WGS sequence"/>
</dbReference>
<feature type="transmembrane region" description="Helical" evidence="7">
    <location>
        <begin position="224"/>
        <end position="246"/>
    </location>
</feature>